<protein>
    <recommendedName>
        <fullName evidence="3">SalK</fullName>
    </recommendedName>
</protein>
<dbReference type="InterPro" id="IPR054058">
    <property type="entry name" value="HTH_67"/>
</dbReference>
<dbReference type="EMBL" id="BNAW01000005">
    <property type="protein sequence ID" value="GHG02606.1"/>
    <property type="molecule type" value="Genomic_DNA"/>
</dbReference>
<dbReference type="Proteomes" id="UP000649955">
    <property type="component" value="Unassembled WGS sequence"/>
</dbReference>
<evidence type="ECO:0000313" key="1">
    <source>
        <dbReference type="EMBL" id="GHG02606.1"/>
    </source>
</evidence>
<dbReference type="Pfam" id="PF21863">
    <property type="entry name" value="HTH_67"/>
    <property type="match status" value="1"/>
</dbReference>
<comment type="caution">
    <text evidence="1">The sequence shown here is derived from an EMBL/GenBank/DDBJ whole genome shotgun (WGS) entry which is preliminary data.</text>
</comment>
<evidence type="ECO:0008006" key="3">
    <source>
        <dbReference type="Google" id="ProtNLM"/>
    </source>
</evidence>
<dbReference type="NCBIfam" id="NF047719">
    <property type="entry name" value="SCO6745_fam_HTH"/>
    <property type="match status" value="1"/>
</dbReference>
<sequence length="285" mass="30565">MARVIEAARRTWRTLEPYHGMIYFAPEAAAAYAELGLTGRAGYFASRSAALGAVPAPVVIATFYNFNPALVRDSIAAAWSVTDPAAVLAARFAAADQALRGVLGDAVTAPETRRAAALLREAAEAVTGDVTGRPLFAAHAALPWPTEPHLVLWHAQTLLREYRGDAHVAALLTAGLSGIEALITHAASGAVPAETLRTSRSWSEEDWNRAVAGLRERDWLTDDAEPAFTPAGAARRAEIEKVTDENSVTPYAHIGEAACTELQTLVRPFSRALGEKFMPWALTRQ</sequence>
<accession>A0ABQ3K3Q7</accession>
<keyword evidence="2" id="KW-1185">Reference proteome</keyword>
<reference evidence="2" key="1">
    <citation type="journal article" date="2019" name="Int. J. Syst. Evol. Microbiol.">
        <title>The Global Catalogue of Microorganisms (GCM) 10K type strain sequencing project: providing services to taxonomists for standard genome sequencing and annotation.</title>
        <authorList>
            <consortium name="The Broad Institute Genomics Platform"/>
            <consortium name="The Broad Institute Genome Sequencing Center for Infectious Disease"/>
            <person name="Wu L."/>
            <person name="Ma J."/>
        </authorList>
    </citation>
    <scope>NUCLEOTIDE SEQUENCE [LARGE SCALE GENOMIC DNA]</scope>
    <source>
        <strain evidence="2">CGMCC 4.7680</strain>
    </source>
</reference>
<gene>
    <name evidence="1" type="ORF">GCM10017567_17320</name>
</gene>
<organism evidence="1 2">
    <name type="scientific">Amycolatopsis bullii</name>
    <dbReference type="NCBI Taxonomy" id="941987"/>
    <lineage>
        <taxon>Bacteria</taxon>
        <taxon>Bacillati</taxon>
        <taxon>Actinomycetota</taxon>
        <taxon>Actinomycetes</taxon>
        <taxon>Pseudonocardiales</taxon>
        <taxon>Pseudonocardiaceae</taxon>
        <taxon>Amycolatopsis</taxon>
    </lineage>
</organism>
<evidence type="ECO:0000313" key="2">
    <source>
        <dbReference type="Proteomes" id="UP000649955"/>
    </source>
</evidence>
<proteinExistence type="predicted"/>
<name>A0ABQ3K3Q7_9PSEU</name>